<keyword evidence="2" id="KW-1185">Reference proteome</keyword>
<organism evidence="1 2">
    <name type="scientific">Tolypocladium capitatum</name>
    <dbReference type="NCBI Taxonomy" id="45235"/>
    <lineage>
        <taxon>Eukaryota</taxon>
        <taxon>Fungi</taxon>
        <taxon>Dikarya</taxon>
        <taxon>Ascomycota</taxon>
        <taxon>Pezizomycotina</taxon>
        <taxon>Sordariomycetes</taxon>
        <taxon>Hypocreomycetidae</taxon>
        <taxon>Hypocreales</taxon>
        <taxon>Ophiocordycipitaceae</taxon>
        <taxon>Tolypocladium</taxon>
    </lineage>
</organism>
<gene>
    <name evidence="1" type="ORF">TCAP_02064</name>
</gene>
<protein>
    <submittedName>
        <fullName evidence="1">Uncharacterized protein</fullName>
    </submittedName>
</protein>
<proteinExistence type="predicted"/>
<dbReference type="OrthoDB" id="2679825at2759"/>
<name>A0A2K3QKF7_9HYPO</name>
<dbReference type="Pfam" id="PF21858">
    <property type="entry name" value="DUF6914"/>
    <property type="match status" value="1"/>
</dbReference>
<accession>A0A2K3QKF7</accession>
<dbReference type="EMBL" id="NRSZ01000316">
    <property type="protein sequence ID" value="PNY28011.1"/>
    <property type="molecule type" value="Genomic_DNA"/>
</dbReference>
<sequence length="185" mass="20809">MPSDKDRLYVALFVRAGKSKMSGLEDTYHWGLLVGPKVEPSEGGEGTRFHVKQRITVVEGSAVPQSVWLYEESPFPLRAADMLLLRVVVGKIKDMQRLQSIFQRVPLRPDVPGWNCIGWAKEAFETALRDGQALGTAASDWYSVRDTAMRYAREKKSAHRFDGKGGFDVSKPPTWDMLDGRELIP</sequence>
<evidence type="ECO:0000313" key="2">
    <source>
        <dbReference type="Proteomes" id="UP000236621"/>
    </source>
</evidence>
<evidence type="ECO:0000313" key="1">
    <source>
        <dbReference type="EMBL" id="PNY28011.1"/>
    </source>
</evidence>
<dbReference type="Proteomes" id="UP000236621">
    <property type="component" value="Unassembled WGS sequence"/>
</dbReference>
<reference evidence="1 2" key="1">
    <citation type="submission" date="2017-08" db="EMBL/GenBank/DDBJ databases">
        <title>Harnessing the power of phylogenomics to disentangle the directionality and signatures of interkingdom host jumping in the parasitic fungal genus Tolypocladium.</title>
        <authorList>
            <person name="Quandt C.A."/>
            <person name="Patterson W."/>
            <person name="Spatafora J.W."/>
        </authorList>
    </citation>
    <scope>NUCLEOTIDE SEQUENCE [LARGE SCALE GENOMIC DNA]</scope>
    <source>
        <strain evidence="1 2">CBS 113982</strain>
    </source>
</reference>
<dbReference type="InterPro" id="IPR054208">
    <property type="entry name" value="DUF6914"/>
</dbReference>
<dbReference type="AlphaFoldDB" id="A0A2K3QKF7"/>
<comment type="caution">
    <text evidence="1">The sequence shown here is derived from an EMBL/GenBank/DDBJ whole genome shotgun (WGS) entry which is preliminary data.</text>
</comment>